<evidence type="ECO:0000256" key="2">
    <source>
        <dbReference type="ARBA" id="ARBA00022801"/>
    </source>
</evidence>
<dbReference type="FunFam" id="3.40.50.300:FF:000439">
    <property type="entry name" value="ATP-dependent RNA helicase HrpA"/>
    <property type="match status" value="1"/>
</dbReference>
<dbReference type="NCBIfam" id="TIGR01967">
    <property type="entry name" value="DEAH_box_HrpA"/>
    <property type="match status" value="1"/>
</dbReference>
<sequence length="1309" mass="149569">MSRQKSHDKLQSKPFVDKFQTQLEQCTTQQAALLRGRLRGLSKIKNEQRQQQVLERIAADIETAELAYLERQQQTFHISYPEELPVAQQRGDIKKAIEQNQVVVIAGETGSGKTTQLPKMLLELGYGRKGTIGHTQPRRLAARSVAARIGDELQDHAKKQVGYKIRFQDETAPTTAIKLMTDGMLLSELQQDPLLLQYDAIIIDEAHERSLNIDFLLGVLHTLLPKRRDLKVVITSATIETERFSKHFHDAPVLTVTGRTYPVEVRYRPPKEDGKAADADVLQGVCEAVEELQRESEGDILIFASGEREIRDYADAIGDLQLRNTEVLPLYARLSSHEQNRVFQSHSQRRVVIATNVAETSLTVPGIRFVIDPGTVRMSRYSYRTKVQRLPIEPISQASANQRKGRCGRIGPGICIRLYSEEDFLQRPEYTDPEILRTNLAAVILQMSSLRLGDIRQFPFVQKPDERFVKDGLNLLEELHAIKPGRKNEQPKLTDTGRQLSRLPLDPRLARMVIAGQQYGCVREMLIITAALSIQDPRERPHDAQQKADEWHQRFRDKSSDFMAFLNLWNYVKEQQKALSGNQFRKQMGREFIHFMRLREWQDIYTQSRQTVREMGLSINEDAATFEQVHRALITGLLSQVGFKEDRHEYQGTRQTRFHIFPGSGLFGKPPKWVVTAELAETSKLYARINADIDPLWIEETAPHLVKKQYLEPHFEKKQGSVIADEQVTLLGLILVPRRRVQFGPVSPVKAREIFIREGLVNSQLTRKLPFIQHNLKLIQDVQALEAKSRRRDILVDEEVLFEAYDRAIPEGIYNEKLLAGWWHKAAKKEPKLLFFERDDLIAGETEHITESDYPEFWRQGNLRLPLSYHFEPNAEDDGVSVNIQLGILNQVKQEGFDWHIPALREERIAHLIKSLPKTLRRNFVPAPNFAGAIIADVEPLQGRLTDAMATKLRRMTGVTVPEENWDDSSLPVHLRMNFKIFDGKKLVSQGRDLQSLQQRLSGKVQQRLEKTAGDDISRERVDSWDFDDLPEVITERQQGFELKAYPGLINKGKGQVALQLFDNPEQAKKHHKAGVRELLLQQIPSPIKHLQKSLSNKAKLAMYFNPWGKVDALIADCIAAAVGGLVQEQIEQGNELREQKGFEQLKDIVRANLNERVEQIAGEVEQCLLLSQQVRKSLKGKIPLDQIQSRGDIQDQLDNLVFAGFVSAFGGDRLSDIVRYLKAIQRRLEKLPVDPNKDRLMTLTLANLEEQYKAAVKAHENKGSVIPDEVAEIRWMIEELRVSFFAQTLGTKYPVSEKRVKQAIEAAK</sequence>
<dbReference type="Gene3D" id="1.20.120.1080">
    <property type="match status" value="1"/>
</dbReference>
<dbReference type="Pfam" id="PF00270">
    <property type="entry name" value="DEAD"/>
    <property type="match status" value="1"/>
</dbReference>
<dbReference type="PANTHER" id="PTHR18934:SF99">
    <property type="entry name" value="ATP-DEPENDENT RNA HELICASE DHX37-RELATED"/>
    <property type="match status" value="1"/>
</dbReference>
<keyword evidence="4" id="KW-0067">ATP-binding</keyword>
<dbReference type="SMART" id="SM00490">
    <property type="entry name" value="HELICc"/>
    <property type="match status" value="1"/>
</dbReference>
<dbReference type="Pfam" id="PF21010">
    <property type="entry name" value="HA2_C"/>
    <property type="match status" value="1"/>
</dbReference>
<dbReference type="SMART" id="SM00847">
    <property type="entry name" value="HA2"/>
    <property type="match status" value="1"/>
</dbReference>
<dbReference type="InterPro" id="IPR027417">
    <property type="entry name" value="P-loop_NTPase"/>
</dbReference>
<dbReference type="Proteomes" id="UP000288058">
    <property type="component" value="Unassembled WGS sequence"/>
</dbReference>
<dbReference type="InterPro" id="IPR001650">
    <property type="entry name" value="Helicase_C-like"/>
</dbReference>
<proteinExistence type="predicted"/>
<name>A0A432Z599_9GAMM</name>
<dbReference type="SUPFAM" id="SSF52540">
    <property type="entry name" value="P-loop containing nucleoside triphosphate hydrolases"/>
    <property type="match status" value="1"/>
</dbReference>
<dbReference type="Pfam" id="PF11898">
    <property type="entry name" value="DUF3418"/>
    <property type="match status" value="1"/>
</dbReference>
<dbReference type="InterPro" id="IPR014001">
    <property type="entry name" value="Helicase_ATP-bd"/>
</dbReference>
<dbReference type="RefSeq" id="WP_126779419.1">
    <property type="nucleotide sequence ID" value="NZ_PIQC01000001.1"/>
</dbReference>
<dbReference type="GO" id="GO:0016787">
    <property type="term" value="F:hydrolase activity"/>
    <property type="evidence" value="ECO:0007669"/>
    <property type="project" value="UniProtKB-KW"/>
</dbReference>
<comment type="caution">
    <text evidence="7">The sequence shown here is derived from an EMBL/GenBank/DDBJ whole genome shotgun (WGS) entry which is preliminary data.</text>
</comment>
<dbReference type="SMART" id="SM00382">
    <property type="entry name" value="AAA"/>
    <property type="match status" value="1"/>
</dbReference>
<evidence type="ECO:0000256" key="3">
    <source>
        <dbReference type="ARBA" id="ARBA00022806"/>
    </source>
</evidence>
<dbReference type="Pfam" id="PF00271">
    <property type="entry name" value="Helicase_C"/>
    <property type="match status" value="1"/>
</dbReference>
<evidence type="ECO:0000313" key="8">
    <source>
        <dbReference type="Proteomes" id="UP000288058"/>
    </source>
</evidence>
<dbReference type="Gene3D" id="3.40.50.300">
    <property type="entry name" value="P-loop containing nucleotide triphosphate hydrolases"/>
    <property type="match status" value="2"/>
</dbReference>
<evidence type="ECO:0000259" key="5">
    <source>
        <dbReference type="PROSITE" id="PS51192"/>
    </source>
</evidence>
<dbReference type="NCBIfam" id="NF008348">
    <property type="entry name" value="PRK11131.1"/>
    <property type="match status" value="1"/>
</dbReference>
<dbReference type="InterPro" id="IPR011545">
    <property type="entry name" value="DEAD/DEAH_box_helicase_dom"/>
</dbReference>
<evidence type="ECO:0000256" key="4">
    <source>
        <dbReference type="ARBA" id="ARBA00022840"/>
    </source>
</evidence>
<dbReference type="InterPro" id="IPR011709">
    <property type="entry name" value="DEAD-box_helicase_OB_fold"/>
</dbReference>
<dbReference type="CDD" id="cd18791">
    <property type="entry name" value="SF2_C_RHA"/>
    <property type="match status" value="1"/>
</dbReference>
<dbReference type="PROSITE" id="PS51192">
    <property type="entry name" value="HELICASE_ATP_BIND_1"/>
    <property type="match status" value="1"/>
</dbReference>
<keyword evidence="1" id="KW-0547">Nucleotide-binding</keyword>
<dbReference type="PANTHER" id="PTHR18934">
    <property type="entry name" value="ATP-DEPENDENT RNA HELICASE"/>
    <property type="match status" value="1"/>
</dbReference>
<keyword evidence="2" id="KW-0378">Hydrolase</keyword>
<feature type="domain" description="Helicase ATP-binding" evidence="5">
    <location>
        <begin position="94"/>
        <end position="257"/>
    </location>
</feature>
<keyword evidence="8" id="KW-1185">Reference proteome</keyword>
<dbReference type="GO" id="GO:0003724">
    <property type="term" value="F:RNA helicase activity"/>
    <property type="evidence" value="ECO:0007669"/>
    <property type="project" value="InterPro"/>
</dbReference>
<evidence type="ECO:0000313" key="7">
    <source>
        <dbReference type="EMBL" id="RUO73066.1"/>
    </source>
</evidence>
<reference evidence="8" key="1">
    <citation type="journal article" date="2018" name="Front. Microbiol.">
        <title>Genome-Based Analysis Reveals the Taxonomy and Diversity of the Family Idiomarinaceae.</title>
        <authorList>
            <person name="Liu Y."/>
            <person name="Lai Q."/>
            <person name="Shao Z."/>
        </authorList>
    </citation>
    <scope>NUCLEOTIDE SEQUENCE [LARGE SCALE GENOMIC DNA]</scope>
    <source>
        <strain evidence="8">R22</strain>
    </source>
</reference>
<evidence type="ECO:0000259" key="6">
    <source>
        <dbReference type="PROSITE" id="PS51194"/>
    </source>
</evidence>
<dbReference type="GO" id="GO:0005524">
    <property type="term" value="F:ATP binding"/>
    <property type="evidence" value="ECO:0007669"/>
    <property type="project" value="UniProtKB-KW"/>
</dbReference>
<dbReference type="GO" id="GO:0003723">
    <property type="term" value="F:RNA binding"/>
    <property type="evidence" value="ECO:0007669"/>
    <property type="project" value="TreeGrafter"/>
</dbReference>
<dbReference type="SMART" id="SM00487">
    <property type="entry name" value="DEXDc"/>
    <property type="match status" value="1"/>
</dbReference>
<dbReference type="InterPro" id="IPR010222">
    <property type="entry name" value="RNA_helicase_HrpA"/>
</dbReference>
<dbReference type="Pfam" id="PF07717">
    <property type="entry name" value="OB_NTP_bind"/>
    <property type="match status" value="1"/>
</dbReference>
<dbReference type="InterPro" id="IPR003593">
    <property type="entry name" value="AAA+_ATPase"/>
</dbReference>
<gene>
    <name evidence="7" type="primary">hrpA</name>
    <name evidence="7" type="ORF">CWI78_01090</name>
</gene>
<protein>
    <submittedName>
        <fullName evidence="7">ATP-dependent RNA helicase HrpA</fullName>
    </submittedName>
</protein>
<organism evidence="7 8">
    <name type="scientific">Idiomarina ramblicola</name>
    <dbReference type="NCBI Taxonomy" id="263724"/>
    <lineage>
        <taxon>Bacteria</taxon>
        <taxon>Pseudomonadati</taxon>
        <taxon>Pseudomonadota</taxon>
        <taxon>Gammaproteobacteria</taxon>
        <taxon>Alteromonadales</taxon>
        <taxon>Idiomarinaceae</taxon>
        <taxon>Idiomarina</taxon>
    </lineage>
</organism>
<dbReference type="OrthoDB" id="9805617at2"/>
<feature type="domain" description="Helicase C-terminal" evidence="6">
    <location>
        <begin position="280"/>
        <end position="451"/>
    </location>
</feature>
<dbReference type="EMBL" id="PIQC01000001">
    <property type="protein sequence ID" value="RUO73066.1"/>
    <property type="molecule type" value="Genomic_DNA"/>
</dbReference>
<dbReference type="FunFam" id="1.20.120.1080:FF:000005">
    <property type="entry name" value="ATP-dependent helicase HrpA"/>
    <property type="match status" value="1"/>
</dbReference>
<evidence type="ECO:0000256" key="1">
    <source>
        <dbReference type="ARBA" id="ARBA00022741"/>
    </source>
</evidence>
<dbReference type="PROSITE" id="PS51194">
    <property type="entry name" value="HELICASE_CTER"/>
    <property type="match status" value="1"/>
</dbReference>
<dbReference type="InterPro" id="IPR024590">
    <property type="entry name" value="HrpA_C"/>
</dbReference>
<dbReference type="InterPro" id="IPR007502">
    <property type="entry name" value="Helicase-assoc_dom"/>
</dbReference>
<keyword evidence="3 7" id="KW-0347">Helicase</keyword>
<accession>A0A432Z599</accession>